<gene>
    <name evidence="1" type="ORF">RV15_GL003600</name>
</gene>
<reference evidence="1 2" key="1">
    <citation type="submission" date="2014-12" db="EMBL/GenBank/DDBJ databases">
        <title>Draft genome sequences of 29 type strains of Enterococci.</title>
        <authorList>
            <person name="Zhong Z."/>
            <person name="Sun Z."/>
            <person name="Liu W."/>
            <person name="Zhang W."/>
            <person name="Zhang H."/>
        </authorList>
    </citation>
    <scope>NUCLEOTIDE SEQUENCE [LARGE SCALE GENOMIC DNA]</scope>
    <source>
        <strain evidence="1 2">DSM 22801</strain>
    </source>
</reference>
<comment type="caution">
    <text evidence="1">The sequence shown here is derived from an EMBL/GenBank/DDBJ whole genome shotgun (WGS) entry which is preliminary data.</text>
</comment>
<accession>A0AA91GJ22</accession>
<protein>
    <submittedName>
        <fullName evidence="1">Uncharacterized protein</fullName>
    </submittedName>
</protein>
<organism evidence="1 2">
    <name type="scientific">Enterococcus silesiacus</name>
    <dbReference type="NCBI Taxonomy" id="332949"/>
    <lineage>
        <taxon>Bacteria</taxon>
        <taxon>Bacillati</taxon>
        <taxon>Bacillota</taxon>
        <taxon>Bacilli</taxon>
        <taxon>Lactobacillales</taxon>
        <taxon>Enterococcaceae</taxon>
        <taxon>Enterococcus</taxon>
    </lineage>
</organism>
<name>A0AA91GJ22_9ENTE</name>
<proteinExistence type="predicted"/>
<dbReference type="AlphaFoldDB" id="A0AA91GJ22"/>
<dbReference type="EMBL" id="JXLC01000009">
    <property type="protein sequence ID" value="OJG91955.1"/>
    <property type="molecule type" value="Genomic_DNA"/>
</dbReference>
<evidence type="ECO:0000313" key="1">
    <source>
        <dbReference type="EMBL" id="OJG91955.1"/>
    </source>
</evidence>
<sequence>MFFFNNENPAFTVIQKYTNVSDDKAAERIKEIDDSSFE</sequence>
<evidence type="ECO:0000313" key="2">
    <source>
        <dbReference type="Proteomes" id="UP000183039"/>
    </source>
</evidence>
<dbReference type="Proteomes" id="UP000183039">
    <property type="component" value="Unassembled WGS sequence"/>
</dbReference>